<feature type="compositionally biased region" description="Polar residues" evidence="1">
    <location>
        <begin position="50"/>
        <end position="59"/>
    </location>
</feature>
<evidence type="ECO:0000259" key="3">
    <source>
        <dbReference type="PROSITE" id="PS50943"/>
    </source>
</evidence>
<evidence type="ECO:0000313" key="4">
    <source>
        <dbReference type="EMBL" id="SCZ87049.1"/>
    </source>
</evidence>
<name>A0A1G5SL00_9PROT</name>
<dbReference type="Pfam" id="PF13413">
    <property type="entry name" value="HTH_25"/>
    <property type="match status" value="1"/>
</dbReference>
<dbReference type="PANTHER" id="PTHR34475:SF1">
    <property type="entry name" value="CYTOSKELETON PROTEIN RODZ"/>
    <property type="match status" value="1"/>
</dbReference>
<dbReference type="InterPro" id="IPR025194">
    <property type="entry name" value="RodZ-like_C"/>
</dbReference>
<organism evidence="4 5">
    <name type="scientific">Nitrosomonas mobilis</name>
    <dbReference type="NCBI Taxonomy" id="51642"/>
    <lineage>
        <taxon>Bacteria</taxon>
        <taxon>Pseudomonadati</taxon>
        <taxon>Pseudomonadota</taxon>
        <taxon>Betaproteobacteria</taxon>
        <taxon>Nitrosomonadales</taxon>
        <taxon>Nitrosomonadaceae</taxon>
        <taxon>Nitrosomonas</taxon>
    </lineage>
</organism>
<evidence type="ECO:0000256" key="1">
    <source>
        <dbReference type="SAM" id="MobiDB-lite"/>
    </source>
</evidence>
<keyword evidence="5" id="KW-1185">Reference proteome</keyword>
<dbReference type="STRING" id="51642.NSMM_90016"/>
<dbReference type="SMART" id="SM00530">
    <property type="entry name" value="HTH_XRE"/>
    <property type="match status" value="1"/>
</dbReference>
<protein>
    <recommendedName>
        <fullName evidence="3">HTH cro/C1-type domain-containing protein</fullName>
    </recommendedName>
</protein>
<accession>A0A1G5SL00</accession>
<dbReference type="PROSITE" id="PS50943">
    <property type="entry name" value="HTH_CROC1"/>
    <property type="match status" value="1"/>
</dbReference>
<dbReference type="Gene3D" id="1.10.260.40">
    <property type="entry name" value="lambda repressor-like DNA-binding domains"/>
    <property type="match status" value="1"/>
</dbReference>
<dbReference type="RefSeq" id="WP_090288426.1">
    <property type="nucleotide sequence ID" value="NZ_FMWO01000102.1"/>
</dbReference>
<keyword evidence="2" id="KW-1133">Transmembrane helix</keyword>
<dbReference type="CDD" id="cd00093">
    <property type="entry name" value="HTH_XRE"/>
    <property type="match status" value="1"/>
</dbReference>
<feature type="transmembrane region" description="Helical" evidence="2">
    <location>
        <begin position="180"/>
        <end position="197"/>
    </location>
</feature>
<dbReference type="Pfam" id="PF13464">
    <property type="entry name" value="RodZ_C"/>
    <property type="match status" value="1"/>
</dbReference>
<dbReference type="OrthoDB" id="8561330at2"/>
<gene>
    <name evidence="4" type="ORF">NSMM_90016</name>
</gene>
<dbReference type="InterPro" id="IPR010982">
    <property type="entry name" value="Lambda_DNA-bd_dom_sf"/>
</dbReference>
<proteinExistence type="predicted"/>
<dbReference type="Proteomes" id="UP000198729">
    <property type="component" value="Unassembled WGS sequence"/>
</dbReference>
<reference evidence="4 5" key="1">
    <citation type="submission" date="2016-10" db="EMBL/GenBank/DDBJ databases">
        <authorList>
            <person name="de Groot N.N."/>
        </authorList>
    </citation>
    <scope>NUCLEOTIDE SEQUENCE [LARGE SCALE GENOMIC DNA]</scope>
    <source>
        <strain evidence="4">1</strain>
    </source>
</reference>
<dbReference type="InterPro" id="IPR001387">
    <property type="entry name" value="Cro/C1-type_HTH"/>
</dbReference>
<dbReference type="EMBL" id="FMWO01000102">
    <property type="protein sequence ID" value="SCZ87049.1"/>
    <property type="molecule type" value="Genomic_DNA"/>
</dbReference>
<sequence length="363" mass="39482">MSENQRDNESQIPADAEIVQVPPDDLSKNKPLSDDEVMLDLHQNGEELSDSANLASSDQPVEKSTETNITTSLGELLRDERIRQGLSLSEVARRLCLSEQQVSAIESQSYASLPSPTSTFLRGYVRNYARILRLTNVDQLLQMLPHNLPAQVHADGSLVRSMQPIKPLSSYGHDGGGGKWLYSLLIIGVLLVGYLFFQSDKLDQESSALLGDLDLPSLPGSDFTDGQEAIELPLPATLPSLSTGTPFALPPVTQPDQVKEALAGTKPPTDQSNESAAAEEHEAAKSLHFSFSRDSWVKVKDSEGKVILEKIHARGSEHTINGKPPLYLVIGNAAGVTLTYDGRKVDLAPYTRGNDDVARFSLE</sequence>
<feature type="region of interest" description="Disordered" evidence="1">
    <location>
        <begin position="260"/>
        <end position="280"/>
    </location>
</feature>
<dbReference type="SUPFAM" id="SSF47413">
    <property type="entry name" value="lambda repressor-like DNA-binding domains"/>
    <property type="match status" value="1"/>
</dbReference>
<evidence type="ECO:0000313" key="5">
    <source>
        <dbReference type="Proteomes" id="UP000198729"/>
    </source>
</evidence>
<feature type="region of interest" description="Disordered" evidence="1">
    <location>
        <begin position="1"/>
        <end position="70"/>
    </location>
</feature>
<feature type="domain" description="HTH cro/C1-type" evidence="3">
    <location>
        <begin position="77"/>
        <end position="107"/>
    </location>
</feature>
<evidence type="ECO:0000256" key="2">
    <source>
        <dbReference type="SAM" id="Phobius"/>
    </source>
</evidence>
<dbReference type="InterPro" id="IPR050400">
    <property type="entry name" value="Bact_Cytoskel_RodZ"/>
</dbReference>
<keyword evidence="2" id="KW-0812">Transmembrane</keyword>
<dbReference type="PANTHER" id="PTHR34475">
    <property type="match status" value="1"/>
</dbReference>
<dbReference type="GO" id="GO:0003677">
    <property type="term" value="F:DNA binding"/>
    <property type="evidence" value="ECO:0007669"/>
    <property type="project" value="InterPro"/>
</dbReference>
<dbReference type="AlphaFoldDB" id="A0A1G5SL00"/>
<keyword evidence="2" id="KW-0472">Membrane</keyword>